<evidence type="ECO:0000256" key="3">
    <source>
        <dbReference type="ARBA" id="ARBA00022605"/>
    </source>
</evidence>
<dbReference type="SUPFAM" id="SSF51569">
    <property type="entry name" value="Aldolase"/>
    <property type="match status" value="1"/>
</dbReference>
<evidence type="ECO:0000256" key="2">
    <source>
        <dbReference type="ARBA" id="ARBA00012973"/>
    </source>
</evidence>
<evidence type="ECO:0000259" key="9">
    <source>
        <dbReference type="PROSITE" id="PS50991"/>
    </source>
</evidence>
<evidence type="ECO:0000313" key="10">
    <source>
        <dbReference type="EMBL" id="MBB1245197.1"/>
    </source>
</evidence>
<dbReference type="PROSITE" id="PS50991">
    <property type="entry name" value="PYR_CT"/>
    <property type="match status" value="1"/>
</dbReference>
<evidence type="ECO:0000256" key="7">
    <source>
        <dbReference type="RuleBase" id="RU003523"/>
    </source>
</evidence>
<keyword evidence="6" id="KW-0100">Branched-chain amino acid biosynthesis</keyword>
<evidence type="ECO:0000256" key="5">
    <source>
        <dbReference type="ARBA" id="ARBA00023211"/>
    </source>
</evidence>
<feature type="region of interest" description="Disordered" evidence="8">
    <location>
        <begin position="1"/>
        <end position="31"/>
    </location>
</feature>
<keyword evidence="5" id="KW-0464">Manganese</keyword>
<keyword evidence="4 7" id="KW-0808">Transferase</keyword>
<protein>
    <recommendedName>
        <fullName evidence="2">2-isopropylmalate synthase</fullName>
        <ecNumber evidence="2">2.3.3.13</ecNumber>
    </recommendedName>
</protein>
<keyword evidence="3" id="KW-0028">Amino-acid biosynthesis</keyword>
<evidence type="ECO:0000256" key="4">
    <source>
        <dbReference type="ARBA" id="ARBA00022679"/>
    </source>
</evidence>
<evidence type="ECO:0000256" key="1">
    <source>
        <dbReference type="ARBA" id="ARBA00004689"/>
    </source>
</evidence>
<dbReference type="PANTHER" id="PTHR10277">
    <property type="entry name" value="HOMOCITRATE SYNTHASE-RELATED"/>
    <property type="match status" value="1"/>
</dbReference>
<evidence type="ECO:0000313" key="11">
    <source>
        <dbReference type="Proteomes" id="UP000766698"/>
    </source>
</evidence>
<dbReference type="InterPro" id="IPR050073">
    <property type="entry name" value="2-IPM_HCS-like"/>
</dbReference>
<proteinExistence type="inferred from homology"/>
<evidence type="ECO:0000256" key="6">
    <source>
        <dbReference type="ARBA" id="ARBA00023304"/>
    </source>
</evidence>
<accession>A0ABR6EIM7</accession>
<dbReference type="Pfam" id="PF00682">
    <property type="entry name" value="HMGL-like"/>
    <property type="match status" value="1"/>
</dbReference>
<organism evidence="10 11">
    <name type="scientific">Streptomyces durbertensis</name>
    <dbReference type="NCBI Taxonomy" id="2448886"/>
    <lineage>
        <taxon>Bacteria</taxon>
        <taxon>Bacillati</taxon>
        <taxon>Actinomycetota</taxon>
        <taxon>Actinomycetes</taxon>
        <taxon>Kitasatosporales</taxon>
        <taxon>Streptomycetaceae</taxon>
        <taxon>Streptomyces</taxon>
    </lineage>
</organism>
<dbReference type="EMBL" id="WMLF01000247">
    <property type="protein sequence ID" value="MBB1245197.1"/>
    <property type="molecule type" value="Genomic_DNA"/>
</dbReference>
<keyword evidence="11" id="KW-1185">Reference proteome</keyword>
<dbReference type="RefSeq" id="WP_182856521.1">
    <property type="nucleotide sequence ID" value="NZ_WMLF01000247.1"/>
</dbReference>
<sequence length="54" mass="5579">MDANGGTAAPRRISAFDTTLRDGEQAPGNAMTADQKLEVALAFQSLGVDVIETG</sequence>
<dbReference type="PROSITE" id="PS00815">
    <property type="entry name" value="AIPM_HOMOCIT_SYNTH_1"/>
    <property type="match status" value="1"/>
</dbReference>
<dbReference type="Gene3D" id="3.20.20.70">
    <property type="entry name" value="Aldolase class I"/>
    <property type="match status" value="1"/>
</dbReference>
<comment type="pathway">
    <text evidence="1">Amino-acid biosynthesis; L-leucine biosynthesis; L-leucine from 3-methyl-2-oxobutanoate: step 1/4.</text>
</comment>
<dbReference type="InterPro" id="IPR013785">
    <property type="entry name" value="Aldolase_TIM"/>
</dbReference>
<evidence type="ECO:0000256" key="8">
    <source>
        <dbReference type="SAM" id="MobiDB-lite"/>
    </source>
</evidence>
<comment type="similarity">
    <text evidence="7">Belongs to the alpha-IPM synthase/homocitrate synthase family.</text>
</comment>
<dbReference type="InterPro" id="IPR002034">
    <property type="entry name" value="AIPM/Hcit_synth_CS"/>
</dbReference>
<gene>
    <name evidence="10" type="ORF">GL263_16690</name>
</gene>
<dbReference type="EC" id="2.3.3.13" evidence="2"/>
<comment type="caution">
    <text evidence="10">The sequence shown here is derived from an EMBL/GenBank/DDBJ whole genome shotgun (WGS) entry which is preliminary data.</text>
</comment>
<reference evidence="11" key="1">
    <citation type="journal article" date="2020" name="Syst. Appl. Microbiol.">
        <title>Streptomyces alkaliterrae sp. nov., isolated from an alkaline soil, and emended descriptions of Streptomyces alkaliphilus, Streptomyces calidiresistens and Streptomyces durbertensis.</title>
        <authorList>
            <person name="Swiecimska M."/>
            <person name="Golinska P."/>
            <person name="Nouioui I."/>
            <person name="Wypij M."/>
            <person name="Rai M."/>
            <person name="Sangal V."/>
            <person name="Goodfellow M."/>
        </authorList>
    </citation>
    <scope>NUCLEOTIDE SEQUENCE [LARGE SCALE GENOMIC DNA]</scope>
    <source>
        <strain evidence="11">DSM 104538</strain>
    </source>
</reference>
<dbReference type="Proteomes" id="UP000766698">
    <property type="component" value="Unassembled WGS sequence"/>
</dbReference>
<dbReference type="PANTHER" id="PTHR10277:SF9">
    <property type="entry name" value="2-ISOPROPYLMALATE SYNTHASE 1, CHLOROPLASTIC-RELATED"/>
    <property type="match status" value="1"/>
</dbReference>
<name>A0ABR6EIM7_9ACTN</name>
<dbReference type="InterPro" id="IPR000891">
    <property type="entry name" value="PYR_CT"/>
</dbReference>
<feature type="domain" description="Pyruvate carboxyltransferase" evidence="9">
    <location>
        <begin position="13"/>
        <end position="54"/>
    </location>
</feature>